<feature type="compositionally biased region" description="Polar residues" evidence="1">
    <location>
        <begin position="760"/>
        <end position="770"/>
    </location>
</feature>
<accession>A0ABD2MXF1</accession>
<feature type="region of interest" description="Disordered" evidence="1">
    <location>
        <begin position="702"/>
        <end position="821"/>
    </location>
</feature>
<feature type="region of interest" description="Disordered" evidence="1">
    <location>
        <begin position="218"/>
        <end position="258"/>
    </location>
</feature>
<evidence type="ECO:0000256" key="1">
    <source>
        <dbReference type="SAM" id="MobiDB-lite"/>
    </source>
</evidence>
<evidence type="ECO:0000313" key="4">
    <source>
        <dbReference type="Proteomes" id="UP001516400"/>
    </source>
</evidence>
<feature type="compositionally biased region" description="Polar residues" evidence="1">
    <location>
        <begin position="706"/>
        <end position="718"/>
    </location>
</feature>
<feature type="region of interest" description="Disordered" evidence="1">
    <location>
        <begin position="580"/>
        <end position="602"/>
    </location>
</feature>
<feature type="compositionally biased region" description="Basic and acidic residues" evidence="1">
    <location>
        <begin position="552"/>
        <end position="561"/>
    </location>
</feature>
<feature type="region of interest" description="Disordered" evidence="1">
    <location>
        <begin position="366"/>
        <end position="399"/>
    </location>
</feature>
<keyword evidence="4" id="KW-1185">Reference proteome</keyword>
<proteinExistence type="predicted"/>
<feature type="compositionally biased region" description="Basic and acidic residues" evidence="1">
    <location>
        <begin position="388"/>
        <end position="399"/>
    </location>
</feature>
<reference evidence="3 4" key="1">
    <citation type="journal article" date="2021" name="BMC Biol.">
        <title>Horizontally acquired antibacterial genes associated with adaptive radiation of ladybird beetles.</title>
        <authorList>
            <person name="Li H.S."/>
            <person name="Tang X.F."/>
            <person name="Huang Y.H."/>
            <person name="Xu Z.Y."/>
            <person name="Chen M.L."/>
            <person name="Du X.Y."/>
            <person name="Qiu B.Y."/>
            <person name="Chen P.T."/>
            <person name="Zhang W."/>
            <person name="Slipinski A."/>
            <person name="Escalona H.E."/>
            <person name="Waterhouse R.M."/>
            <person name="Zwick A."/>
            <person name="Pang H."/>
        </authorList>
    </citation>
    <scope>NUCLEOTIDE SEQUENCE [LARGE SCALE GENOMIC DNA]</scope>
    <source>
        <strain evidence="3">SYSU2018</strain>
    </source>
</reference>
<protein>
    <recommendedName>
        <fullName evidence="2">RAWUL domain-containing protein</fullName>
    </recommendedName>
</protein>
<dbReference type="InterPro" id="IPR032443">
    <property type="entry name" value="RAWUL"/>
</dbReference>
<evidence type="ECO:0000259" key="2">
    <source>
        <dbReference type="Pfam" id="PF16207"/>
    </source>
</evidence>
<feature type="compositionally biased region" description="Basic residues" evidence="1">
    <location>
        <begin position="110"/>
        <end position="120"/>
    </location>
</feature>
<sequence length="916" mass="101793">MCRIDVIKKFIRNKYNVNTELFKIDILYKRVPLPLPDHYTLIDVAYIYTWKRNEPMRFYFRIIEKGNDELPDFTKLFTPMDASPLLRPQARSTPTKKIYKASCTPDAKDRKKRTPKKTNVSKKIPAQKLAKREDYRRCDIERLESEVKSEVKVEVEDEQDHQVDKVIKTEVESADVKPSIDDSKVIPSDDAKKQVYKTITLNRASNLETVTEIRKMSGSERKALENSQNVKKSSNTTVNKTSKVQNDPSTSNEDKPEKVIIKKEVEETPQVSKKDIVKIESDSPSNVTGLTEKELEQKKFEFLKSIELTSKKVVDNLAKLMNKQHLKTLNNPAQVGQSKTVATSGKPCFSMKSPVPNAAMEIVKTKKAATPKPGSNGVKRKNSSPMKTEAKKPKVEPRRTTKIIIQQKPGYPPILKPNEIKNSDSITGQNKNDLHSLFQNCRLNIPSSLSITLKENGETCRKPVQMPPVQNYIEILKIDEKEGKKTITLKQEDVSKKPTPDVEKSLEARQKVESTVTSSSNKNVNSTTATNQVPKIALSLPKVSPTLPEASSKPKETKDVTKSQQHQSFQKIFEESIKKVDQDGSQPTTDVAADSSNGSGKRNILEIAQQLYKKTKIEQDKNFGKTAADSRCATPLPAPKIPIPRLNNQRVVKPPKRNHKYENLPQQTLTNLHSSSLGLNYTVSVGKETPDVVQQTYKVNGVMSPQGATSKNGESNVKSPRGGVEPSGPSPGYKPSCAYNVPVKSSPISPKTLDAKVTPGSYSPRIQSPRPSVGIAAPKSSPRSLSSPLAKIPSPKPKSGHVSPKFAQPVGSSSVSSTSSPVLTPNQLLEKYNIQNLAQLSASINFNAAAVPQNYLNAVQGTQMAALHQAMLMKQFELQNRQKWLNINQGPLLQFEKYLQSLNASKNQILGNMKDN</sequence>
<feature type="compositionally biased region" description="Polar residues" evidence="1">
    <location>
        <begin position="225"/>
        <end position="251"/>
    </location>
</feature>
<feature type="compositionally biased region" description="Low complexity" evidence="1">
    <location>
        <begin position="514"/>
        <end position="531"/>
    </location>
</feature>
<dbReference type="Proteomes" id="UP001516400">
    <property type="component" value="Unassembled WGS sequence"/>
</dbReference>
<comment type="caution">
    <text evidence="3">The sequence shown here is derived from an EMBL/GenBank/DDBJ whole genome shotgun (WGS) entry which is preliminary data.</text>
</comment>
<dbReference type="Gene3D" id="3.10.20.90">
    <property type="entry name" value="Phosphatidylinositol 3-kinase Catalytic Subunit, Chain A, domain 1"/>
    <property type="match status" value="1"/>
</dbReference>
<feature type="compositionally biased region" description="Polar residues" evidence="1">
    <location>
        <begin position="583"/>
        <end position="600"/>
    </location>
</feature>
<feature type="region of interest" description="Disordered" evidence="1">
    <location>
        <begin position="84"/>
        <end position="126"/>
    </location>
</feature>
<organism evidence="3 4">
    <name type="scientific">Cryptolaemus montrouzieri</name>
    <dbReference type="NCBI Taxonomy" id="559131"/>
    <lineage>
        <taxon>Eukaryota</taxon>
        <taxon>Metazoa</taxon>
        <taxon>Ecdysozoa</taxon>
        <taxon>Arthropoda</taxon>
        <taxon>Hexapoda</taxon>
        <taxon>Insecta</taxon>
        <taxon>Pterygota</taxon>
        <taxon>Neoptera</taxon>
        <taxon>Endopterygota</taxon>
        <taxon>Coleoptera</taxon>
        <taxon>Polyphaga</taxon>
        <taxon>Cucujiformia</taxon>
        <taxon>Coccinelloidea</taxon>
        <taxon>Coccinellidae</taxon>
        <taxon>Scymninae</taxon>
        <taxon>Scymnini</taxon>
        <taxon>Cryptolaemus</taxon>
    </lineage>
</organism>
<feature type="compositionally biased region" description="Low complexity" evidence="1">
    <location>
        <begin position="812"/>
        <end position="821"/>
    </location>
</feature>
<gene>
    <name evidence="3" type="ORF">HHI36_021536</name>
</gene>
<evidence type="ECO:0000313" key="3">
    <source>
        <dbReference type="EMBL" id="KAL3271036.1"/>
    </source>
</evidence>
<feature type="domain" description="RAWUL" evidence="2">
    <location>
        <begin position="3"/>
        <end position="61"/>
    </location>
</feature>
<dbReference type="EMBL" id="JABFTP020000042">
    <property type="protein sequence ID" value="KAL3271036.1"/>
    <property type="molecule type" value="Genomic_DNA"/>
</dbReference>
<name>A0ABD2MXF1_9CUCU</name>
<feature type="compositionally biased region" description="Basic and acidic residues" evidence="1">
    <location>
        <begin position="489"/>
        <end position="512"/>
    </location>
</feature>
<dbReference type="Pfam" id="PF16207">
    <property type="entry name" value="RAWUL"/>
    <property type="match status" value="1"/>
</dbReference>
<feature type="compositionally biased region" description="Low complexity" evidence="1">
    <location>
        <begin position="776"/>
        <end position="791"/>
    </location>
</feature>
<feature type="region of interest" description="Disordered" evidence="1">
    <location>
        <begin position="489"/>
        <end position="567"/>
    </location>
</feature>
<dbReference type="AlphaFoldDB" id="A0ABD2MXF1"/>